<evidence type="ECO:0000256" key="1">
    <source>
        <dbReference type="ARBA" id="ARBA00007074"/>
    </source>
</evidence>
<dbReference type="PANTHER" id="PTHR47053:SF1">
    <property type="entry name" value="MUREIN DD-ENDOPEPTIDASE MEPH-RELATED"/>
    <property type="match status" value="1"/>
</dbReference>
<comment type="similarity">
    <text evidence="1">Belongs to the peptidase C40 family.</text>
</comment>
<keyword evidence="8" id="KW-1185">Reference proteome</keyword>
<dbReference type="EMBL" id="JBHTLP010000008">
    <property type="protein sequence ID" value="MFD1141605.1"/>
    <property type="molecule type" value="Genomic_DNA"/>
</dbReference>
<keyword evidence="2" id="KW-0645">Protease</keyword>
<dbReference type="InterPro" id="IPR051202">
    <property type="entry name" value="Peptidase_C40"/>
</dbReference>
<keyword evidence="5" id="KW-0732">Signal</keyword>
<dbReference type="Gene3D" id="2.30.30.40">
    <property type="entry name" value="SH3 Domains"/>
    <property type="match status" value="2"/>
</dbReference>
<evidence type="ECO:0000256" key="5">
    <source>
        <dbReference type="SAM" id="SignalP"/>
    </source>
</evidence>
<feature type="chain" id="PRO_5046047158" evidence="5">
    <location>
        <begin position="21"/>
        <end position="375"/>
    </location>
</feature>
<dbReference type="SUPFAM" id="SSF54001">
    <property type="entry name" value="Cysteine proteinases"/>
    <property type="match status" value="1"/>
</dbReference>
<dbReference type="Pfam" id="PF00877">
    <property type="entry name" value="NLPC_P60"/>
    <property type="match status" value="1"/>
</dbReference>
<name>A0ABW3QLR4_9BACT</name>
<feature type="domain" description="NlpC/P60" evidence="6">
    <location>
        <begin position="235"/>
        <end position="370"/>
    </location>
</feature>
<reference evidence="8" key="1">
    <citation type="journal article" date="2019" name="Int. J. Syst. Evol. Microbiol.">
        <title>The Global Catalogue of Microorganisms (GCM) 10K type strain sequencing project: providing services to taxonomists for standard genome sequencing and annotation.</title>
        <authorList>
            <consortium name="The Broad Institute Genomics Platform"/>
            <consortium name="The Broad Institute Genome Sequencing Center for Infectious Disease"/>
            <person name="Wu L."/>
            <person name="Ma J."/>
        </authorList>
    </citation>
    <scope>NUCLEOTIDE SEQUENCE [LARGE SCALE GENOMIC DNA]</scope>
    <source>
        <strain evidence="8">CCUG 55608</strain>
    </source>
</reference>
<evidence type="ECO:0000256" key="2">
    <source>
        <dbReference type="ARBA" id="ARBA00022670"/>
    </source>
</evidence>
<comment type="caution">
    <text evidence="7">The sequence shown here is derived from an EMBL/GenBank/DDBJ whole genome shotgun (WGS) entry which is preliminary data.</text>
</comment>
<evidence type="ECO:0000313" key="7">
    <source>
        <dbReference type="EMBL" id="MFD1141605.1"/>
    </source>
</evidence>
<organism evidence="7 8">
    <name type="scientific">Larkinella insperata</name>
    <dbReference type="NCBI Taxonomy" id="332158"/>
    <lineage>
        <taxon>Bacteria</taxon>
        <taxon>Pseudomonadati</taxon>
        <taxon>Bacteroidota</taxon>
        <taxon>Cytophagia</taxon>
        <taxon>Cytophagales</taxon>
        <taxon>Spirosomataceae</taxon>
        <taxon>Larkinella</taxon>
    </lineage>
</organism>
<dbReference type="Gene3D" id="3.90.1720.10">
    <property type="entry name" value="endopeptidase domain like (from Nostoc punctiforme)"/>
    <property type="match status" value="1"/>
</dbReference>
<dbReference type="InterPro" id="IPR038765">
    <property type="entry name" value="Papain-like_cys_pep_sf"/>
</dbReference>
<feature type="signal peptide" evidence="5">
    <location>
        <begin position="1"/>
        <end position="20"/>
    </location>
</feature>
<keyword evidence="4" id="KW-0788">Thiol protease</keyword>
<dbReference type="InterPro" id="IPR000064">
    <property type="entry name" value="NLP_P60_dom"/>
</dbReference>
<keyword evidence="3" id="KW-0378">Hydrolase</keyword>
<gene>
    <name evidence="7" type="ORF">ACFQ4C_10820</name>
</gene>
<accession>A0ABW3QLR4</accession>
<dbReference type="Pfam" id="PF18348">
    <property type="entry name" value="SH3_16"/>
    <property type="match status" value="1"/>
</dbReference>
<sequence>MKQIFTGFLLLLLVSANGFAQSIGQIIEAVQKQYAPDKRVAIFNVEADSSGNLTGFTNLPEAKQALLSQLKAADRPVVDQIQLLPSPALGEKVYAIVNVSVANLRTNARHSGELATQALLGMPLKIWDKDRSWYQVQTPDQYISWTDSGALQLMTKADYDQWQAAEKIIYTSPFGFVYSESGKRSQTVSDIVAGDMLALVSEQRQCYQVRYPDGRTGYVLKRDAQRLDRWQAMARPTEDALVSTAKSLMGIPYLWGGTSVKGMDCSGFTKTVYMLNGQQLPRDASQQVNVGELIETPGKNFSQLRPGDLLFFGEPATLDKPERVVHVGMWIGNNEFIHASGQIRISSLDPAAPNFDAYELNRFLRAKRVAKTSVQ</sequence>
<evidence type="ECO:0000259" key="6">
    <source>
        <dbReference type="PROSITE" id="PS51935"/>
    </source>
</evidence>
<evidence type="ECO:0000313" key="8">
    <source>
        <dbReference type="Proteomes" id="UP001597116"/>
    </source>
</evidence>
<dbReference type="Proteomes" id="UP001597116">
    <property type="component" value="Unassembled WGS sequence"/>
</dbReference>
<proteinExistence type="inferred from homology"/>
<dbReference type="PROSITE" id="PS51935">
    <property type="entry name" value="NLPC_P60"/>
    <property type="match status" value="1"/>
</dbReference>
<dbReference type="InterPro" id="IPR041382">
    <property type="entry name" value="SH3_16"/>
</dbReference>
<evidence type="ECO:0000256" key="3">
    <source>
        <dbReference type="ARBA" id="ARBA00022801"/>
    </source>
</evidence>
<evidence type="ECO:0000256" key="4">
    <source>
        <dbReference type="ARBA" id="ARBA00022807"/>
    </source>
</evidence>
<protein>
    <submittedName>
        <fullName evidence="7">NlpC/P60 family protein</fullName>
    </submittedName>
</protein>
<dbReference type="RefSeq" id="WP_265992051.1">
    <property type="nucleotide sequence ID" value="NZ_CP110973.1"/>
</dbReference>
<dbReference type="PANTHER" id="PTHR47053">
    <property type="entry name" value="MUREIN DD-ENDOPEPTIDASE MEPH-RELATED"/>
    <property type="match status" value="1"/>
</dbReference>